<sequence length="204" mass="23801">MSDEAQKVGVQNMIHPTVHASGRNQCRVKNLPKVFHRGLQLALKPSVGPKKEHLGDPSIFERLLPPCKCPSDASRERGPCSLRTVPKIFEIFGGDLAAGTIRQHVMQIYGSCGENYQYSRKLPRRMEQFRHESRKLRKRDRIRREKVDEEMRRFEELRNRPYLTTVEIYIVELVSNSSVVPKELVESELPHEFRDTDWTCFLTR</sequence>
<keyword evidence="2" id="KW-1185">Reference proteome</keyword>
<dbReference type="AlphaFoldDB" id="A0A3P7IW82"/>
<reference evidence="1 2" key="1">
    <citation type="submission" date="2018-11" db="EMBL/GenBank/DDBJ databases">
        <authorList>
            <consortium name="Pathogen Informatics"/>
        </authorList>
    </citation>
    <scope>NUCLEOTIDE SEQUENCE [LARGE SCALE GENOMIC DNA]</scope>
</reference>
<gene>
    <name evidence="1" type="ORF">SVUK_LOCUS3515</name>
</gene>
<protein>
    <submittedName>
        <fullName evidence="1">Uncharacterized protein</fullName>
    </submittedName>
</protein>
<accession>A0A3P7IW82</accession>
<name>A0A3P7IW82_STRVU</name>
<evidence type="ECO:0000313" key="1">
    <source>
        <dbReference type="EMBL" id="VDM68517.1"/>
    </source>
</evidence>
<organism evidence="1 2">
    <name type="scientific">Strongylus vulgaris</name>
    <name type="common">Blood worm</name>
    <dbReference type="NCBI Taxonomy" id="40348"/>
    <lineage>
        <taxon>Eukaryota</taxon>
        <taxon>Metazoa</taxon>
        <taxon>Ecdysozoa</taxon>
        <taxon>Nematoda</taxon>
        <taxon>Chromadorea</taxon>
        <taxon>Rhabditida</taxon>
        <taxon>Rhabditina</taxon>
        <taxon>Rhabditomorpha</taxon>
        <taxon>Strongyloidea</taxon>
        <taxon>Strongylidae</taxon>
        <taxon>Strongylus</taxon>
    </lineage>
</organism>
<proteinExistence type="predicted"/>
<evidence type="ECO:0000313" key="2">
    <source>
        <dbReference type="Proteomes" id="UP000270094"/>
    </source>
</evidence>
<dbReference type="Proteomes" id="UP000270094">
    <property type="component" value="Unassembled WGS sequence"/>
</dbReference>
<dbReference type="EMBL" id="UYYB01009076">
    <property type="protein sequence ID" value="VDM68517.1"/>
    <property type="molecule type" value="Genomic_DNA"/>
</dbReference>